<evidence type="ECO:0000313" key="3">
    <source>
        <dbReference type="Proteomes" id="UP000664991"/>
    </source>
</evidence>
<accession>A0A835ZYT5</accession>
<gene>
    <name evidence="2" type="ORF">JEQ12_007050</name>
</gene>
<feature type="region of interest" description="Disordered" evidence="1">
    <location>
        <begin position="89"/>
        <end position="120"/>
    </location>
</feature>
<dbReference type="AlphaFoldDB" id="A0A835ZYT5"/>
<proteinExistence type="predicted"/>
<name>A0A835ZYT5_SHEEP</name>
<evidence type="ECO:0000256" key="1">
    <source>
        <dbReference type="SAM" id="MobiDB-lite"/>
    </source>
</evidence>
<comment type="caution">
    <text evidence="2">The sequence shown here is derived from an EMBL/GenBank/DDBJ whole genome shotgun (WGS) entry which is preliminary data.</text>
</comment>
<feature type="region of interest" description="Disordered" evidence="1">
    <location>
        <begin position="49"/>
        <end position="73"/>
    </location>
</feature>
<protein>
    <submittedName>
        <fullName evidence="2">Uncharacterized protein</fullName>
    </submittedName>
</protein>
<evidence type="ECO:0000313" key="2">
    <source>
        <dbReference type="EMBL" id="KAG5198454.1"/>
    </source>
</evidence>
<organism evidence="2 3">
    <name type="scientific">Ovis aries</name>
    <name type="common">Sheep</name>
    <dbReference type="NCBI Taxonomy" id="9940"/>
    <lineage>
        <taxon>Eukaryota</taxon>
        <taxon>Metazoa</taxon>
        <taxon>Chordata</taxon>
        <taxon>Craniata</taxon>
        <taxon>Vertebrata</taxon>
        <taxon>Euteleostomi</taxon>
        <taxon>Mammalia</taxon>
        <taxon>Eutheria</taxon>
        <taxon>Laurasiatheria</taxon>
        <taxon>Artiodactyla</taxon>
        <taxon>Ruminantia</taxon>
        <taxon>Pecora</taxon>
        <taxon>Bovidae</taxon>
        <taxon>Caprinae</taxon>
        <taxon>Ovis</taxon>
    </lineage>
</organism>
<dbReference type="Proteomes" id="UP000664991">
    <property type="component" value="Chromosome 17"/>
</dbReference>
<sequence>MDCRWHCGRIFLTALKVNVDSALCDVTPVHNVQRHVEELEQRILALEQESCGPEEPSISDSEAVSDDDDEHYETKGPCLAARSIVQQKVEHEQRWPGGTSSRDPHTTEFMTYRPYTQAVG</sequence>
<reference evidence="2 3" key="1">
    <citation type="submission" date="2020-12" db="EMBL/GenBank/DDBJ databases">
        <title>De novo assembly of Tibetan sheep genome.</title>
        <authorList>
            <person name="Li X."/>
        </authorList>
    </citation>
    <scope>NUCLEOTIDE SEQUENCE [LARGE SCALE GENOMIC DNA]</scope>
    <source>
        <tissue evidence="2">Heart</tissue>
    </source>
</reference>
<dbReference type="EMBL" id="JAEMGP010000017">
    <property type="protein sequence ID" value="KAG5198454.1"/>
    <property type="molecule type" value="Genomic_DNA"/>
</dbReference>